<keyword evidence="1" id="KW-0472">Membrane</keyword>
<protein>
    <submittedName>
        <fullName evidence="2">DUF4179 domain-containing protein</fullName>
    </submittedName>
</protein>
<evidence type="ECO:0000313" key="3">
    <source>
        <dbReference type="Proteomes" id="UP001240171"/>
    </source>
</evidence>
<dbReference type="Proteomes" id="UP001240171">
    <property type="component" value="Unassembled WGS sequence"/>
</dbReference>
<name>A0ABT9CDB2_9BACL</name>
<keyword evidence="3" id="KW-1185">Reference proteome</keyword>
<dbReference type="EMBL" id="JAUQTB010000004">
    <property type="protein sequence ID" value="MDO7906865.1"/>
    <property type="molecule type" value="Genomic_DNA"/>
</dbReference>
<sequence length="520" mass="58609">MDRRAVHYRRKWISAAAIAVCCLVIGIPAYAGLHLNWDQLFGGKAVSRALEMGEGQQYNMQRTSEGVTMSLKGIVTDQDMMKILVSLEVPGMADFDAAVIEDTKLQEHGGNSSQIYGSLTKDKNNHVLLGMYTTENTLELKEKMYDLTASNLIFYQYTKIPVHWGAEEGAKIALNVPEYQDIRVESVTRSGEQTAIRYSIGTRVPVNEAANLDPHVELTEHGTKLSTLHRSVLKPEKGRLVMEDVYQAEPETLRTASAQLTYLKEQKKYEGTWAFTYKADGKKAGEALTRKKIAEGNSQDLTQKTGLYLKDLVISPLNITVSAEEKEGGAEQSNTPGVWEDVRYKSVALQMGSRTITGSQISSTNSRNEVTGQLFQFESPEWYRDWSGEPMKLELKEAVVNKRDITRNWTPLVSPGAKKQSTTIRTEDGYEIEYTYYMDGDDLMVESHSDTPGFIRISQTTLRLKGTKEQIYPEYHERGPNPIGDTVERYPNIASDKEWEINPGIYLFNDPQRDISLQLE</sequence>
<dbReference type="RefSeq" id="WP_305024051.1">
    <property type="nucleotide sequence ID" value="NZ_JAUQTB010000004.1"/>
</dbReference>
<accession>A0ABT9CDB2</accession>
<reference evidence="2 3" key="1">
    <citation type="submission" date="2023-07" db="EMBL/GenBank/DDBJ databases">
        <title>Paenibacillus sp. JX-17 nov. isolated from soil.</title>
        <authorList>
            <person name="Wan Y."/>
            <person name="Liu B."/>
        </authorList>
    </citation>
    <scope>NUCLEOTIDE SEQUENCE [LARGE SCALE GENOMIC DNA]</scope>
    <source>
        <strain evidence="2 3">JX-17</strain>
    </source>
</reference>
<organism evidence="2 3">
    <name type="scientific">Paenibacillus lacisoli</name>
    <dbReference type="NCBI Taxonomy" id="3064525"/>
    <lineage>
        <taxon>Bacteria</taxon>
        <taxon>Bacillati</taxon>
        <taxon>Bacillota</taxon>
        <taxon>Bacilli</taxon>
        <taxon>Bacillales</taxon>
        <taxon>Paenibacillaceae</taxon>
        <taxon>Paenibacillus</taxon>
    </lineage>
</organism>
<gene>
    <name evidence="2" type="ORF">Q5741_10550</name>
</gene>
<feature type="transmembrane region" description="Helical" evidence="1">
    <location>
        <begin position="12"/>
        <end position="31"/>
    </location>
</feature>
<evidence type="ECO:0000256" key="1">
    <source>
        <dbReference type="SAM" id="Phobius"/>
    </source>
</evidence>
<proteinExistence type="predicted"/>
<comment type="caution">
    <text evidence="2">The sequence shown here is derived from an EMBL/GenBank/DDBJ whole genome shotgun (WGS) entry which is preliminary data.</text>
</comment>
<evidence type="ECO:0000313" key="2">
    <source>
        <dbReference type="EMBL" id="MDO7906865.1"/>
    </source>
</evidence>
<keyword evidence="1" id="KW-0812">Transmembrane</keyword>
<keyword evidence="1" id="KW-1133">Transmembrane helix</keyword>